<feature type="region of interest" description="Disordered" evidence="3">
    <location>
        <begin position="40"/>
        <end position="83"/>
    </location>
</feature>
<feature type="compositionally biased region" description="Gly residues" evidence="3">
    <location>
        <begin position="644"/>
        <end position="653"/>
    </location>
</feature>
<evidence type="ECO:0000259" key="4">
    <source>
        <dbReference type="SMART" id="SM00906"/>
    </source>
</evidence>
<feature type="compositionally biased region" description="Pro residues" evidence="3">
    <location>
        <begin position="794"/>
        <end position="810"/>
    </location>
</feature>
<dbReference type="PANTHER" id="PTHR47654:SF5">
    <property type="entry name" value="TRANSCRIPTION FACTOR DOMAIN-CONTAINING PROTEIN"/>
    <property type="match status" value="1"/>
</dbReference>
<feature type="compositionally biased region" description="Polar residues" evidence="3">
    <location>
        <begin position="724"/>
        <end position="746"/>
    </location>
</feature>
<dbReference type="GO" id="GO:0006351">
    <property type="term" value="P:DNA-templated transcription"/>
    <property type="evidence" value="ECO:0007669"/>
    <property type="project" value="InterPro"/>
</dbReference>
<keyword evidence="6" id="KW-1185">Reference proteome</keyword>
<name>A0A317SE37_9PEZI</name>
<evidence type="ECO:0000313" key="5">
    <source>
        <dbReference type="EMBL" id="PWW71870.1"/>
    </source>
</evidence>
<dbReference type="OrthoDB" id="5296287at2759"/>
<comment type="caution">
    <text evidence="5">The sequence shown here is derived from an EMBL/GenBank/DDBJ whole genome shotgun (WGS) entry which is preliminary data.</text>
</comment>
<keyword evidence="2" id="KW-0175">Coiled coil</keyword>
<dbReference type="EMBL" id="PYWC01000131">
    <property type="protein sequence ID" value="PWW71870.1"/>
    <property type="molecule type" value="Genomic_DNA"/>
</dbReference>
<dbReference type="Proteomes" id="UP000246991">
    <property type="component" value="Unassembled WGS sequence"/>
</dbReference>
<reference evidence="5 6" key="1">
    <citation type="submission" date="2018-03" db="EMBL/GenBank/DDBJ databases">
        <title>Genomes of Pezizomycetes fungi and the evolution of truffles.</title>
        <authorList>
            <person name="Murat C."/>
            <person name="Payen T."/>
            <person name="Noel B."/>
            <person name="Kuo A."/>
            <person name="Martin F.M."/>
        </authorList>
    </citation>
    <scope>NUCLEOTIDE SEQUENCE [LARGE SCALE GENOMIC DNA]</scope>
    <source>
        <strain evidence="5">091103-1</strain>
    </source>
</reference>
<organism evidence="5 6">
    <name type="scientific">Tuber magnatum</name>
    <name type="common">white Piedmont truffle</name>
    <dbReference type="NCBI Taxonomy" id="42249"/>
    <lineage>
        <taxon>Eukaryota</taxon>
        <taxon>Fungi</taxon>
        <taxon>Dikarya</taxon>
        <taxon>Ascomycota</taxon>
        <taxon>Pezizomycotina</taxon>
        <taxon>Pezizomycetes</taxon>
        <taxon>Pezizales</taxon>
        <taxon>Tuberaceae</taxon>
        <taxon>Tuber</taxon>
    </lineage>
</organism>
<protein>
    <recommendedName>
        <fullName evidence="4">Xylanolytic transcriptional activator regulatory domain-containing protein</fullName>
    </recommendedName>
</protein>
<dbReference type="SMART" id="SM00906">
    <property type="entry name" value="Fungal_trans"/>
    <property type="match status" value="1"/>
</dbReference>
<feature type="coiled-coil region" evidence="2">
    <location>
        <begin position="1"/>
        <end position="28"/>
    </location>
</feature>
<evidence type="ECO:0000256" key="2">
    <source>
        <dbReference type="SAM" id="Coils"/>
    </source>
</evidence>
<feature type="compositionally biased region" description="Basic and acidic residues" evidence="3">
    <location>
        <begin position="655"/>
        <end position="666"/>
    </location>
</feature>
<evidence type="ECO:0000256" key="1">
    <source>
        <dbReference type="ARBA" id="ARBA00023242"/>
    </source>
</evidence>
<feature type="region of interest" description="Disordered" evidence="3">
    <location>
        <begin position="610"/>
        <end position="666"/>
    </location>
</feature>
<dbReference type="InterPro" id="IPR053230">
    <property type="entry name" value="Trans_reg_galc"/>
</dbReference>
<dbReference type="InterPro" id="IPR007219">
    <property type="entry name" value="XnlR_reg_dom"/>
</dbReference>
<feature type="region of interest" description="Disordered" evidence="3">
    <location>
        <begin position="724"/>
        <end position="855"/>
    </location>
</feature>
<evidence type="ECO:0000313" key="6">
    <source>
        <dbReference type="Proteomes" id="UP000246991"/>
    </source>
</evidence>
<feature type="compositionally biased region" description="Basic and acidic residues" evidence="3">
    <location>
        <begin position="624"/>
        <end position="640"/>
    </location>
</feature>
<feature type="compositionally biased region" description="Basic and acidic residues" evidence="3">
    <location>
        <begin position="43"/>
        <end position="59"/>
    </location>
</feature>
<dbReference type="GO" id="GO:0003677">
    <property type="term" value="F:DNA binding"/>
    <property type="evidence" value="ECO:0007669"/>
    <property type="project" value="InterPro"/>
</dbReference>
<evidence type="ECO:0000256" key="3">
    <source>
        <dbReference type="SAM" id="MobiDB-lite"/>
    </source>
</evidence>
<proteinExistence type="predicted"/>
<dbReference type="PANTHER" id="PTHR47654">
    <property type="entry name" value="ZN(II)2CYS6 TRANSCRIPTION FACTOR (EUROFUNG)-RELATED"/>
    <property type="match status" value="1"/>
</dbReference>
<keyword evidence="1" id="KW-0539">Nucleus</keyword>
<sequence length="855" mass="95764">MIMLKKRVEIYETLLDQLKDQVDSAGQLAVQKALQEVGAFDQSPEREQHRSTVKNRDGESLVTADVGSTGSVDHIRRDPNPADNTYPTGYMGKNSEVAWIQRVTQQLANEAYKTHATKDDADYQFETPTYHLDDLSVSIAGGDINPFYLPPKDAADQLLNAFFETVYPTFPIVLKVLFMAQYDAFFQYFFPPESSKRWLAMLNLMFAIGALYGRLINAEWKGESELEHLRYFARARVLSLDEGSMFEVPDLQQVQVVSLAGIYLIASNQTNRAWNVVGLAVRYAQTLGLNLRNDVPDFDEVEKEMRVRMWYTLYSLDHLLCTMTGRPACIQNKDCSVPMPRPIEQEQCPSQGAFGSALRRYSQAMAPPTSSTTATADGQSSSIPLHIPSIIPEYPATYFIEHTKLNQIISEVLAQLYRPATKGRSWSDIQGIISALELRIMKWRTDLPLYLDFGKRHSDQSYCRQRMALAFQYQYIRIIINRPCLCRLDYRIPNESKRSRGFNRSAAAACIGAAREMIALLPDEPNPIGLMSRSPWWCLLHYLVSAGTVLMVEITMRAEHNPQQAEGLLKDSKKLVSWLRAMGTDNLAAERSWTVLSKLLIAAAPKIGGDTSDVPRDFPPSGGKSKDDKTSSRAHDRVSETPRGGTGWGGGAGDYCHHHQREQSHDNMRGQIENSQEQPLGDFPDIFRGLLTDPFPPAGIPVHTNFDNPIAIQEALPHYTQQNHSLTSFTPNHNSCPDVNIQTPHTSMMFPTPEQLQSLSVSAKEEEEEEEEANKQQEKRLRRKQSQGVGQISLPPPFPPHWAPLSPMHPLPQSQPQGSGEPFSGLAHSFRDSGHGSQTPRASYEDISSSGNNAG</sequence>
<accession>A0A317SE37</accession>
<dbReference type="Pfam" id="PF04082">
    <property type="entry name" value="Fungal_trans"/>
    <property type="match status" value="1"/>
</dbReference>
<dbReference type="AlphaFoldDB" id="A0A317SE37"/>
<feature type="domain" description="Xylanolytic transcriptional activator regulatory" evidence="4">
    <location>
        <begin position="273"/>
        <end position="346"/>
    </location>
</feature>
<dbReference type="CDD" id="cd12148">
    <property type="entry name" value="fungal_TF_MHR"/>
    <property type="match status" value="1"/>
</dbReference>
<gene>
    <name evidence="5" type="ORF">C7212DRAFT_355049</name>
</gene>
<dbReference type="GO" id="GO:0008270">
    <property type="term" value="F:zinc ion binding"/>
    <property type="evidence" value="ECO:0007669"/>
    <property type="project" value="InterPro"/>
</dbReference>
<feature type="compositionally biased region" description="Polar residues" evidence="3">
    <location>
        <begin position="835"/>
        <end position="855"/>
    </location>
</feature>